<organism evidence="3 4">
    <name type="scientific">Elaphomyces granulatus</name>
    <dbReference type="NCBI Taxonomy" id="519963"/>
    <lineage>
        <taxon>Eukaryota</taxon>
        <taxon>Fungi</taxon>
        <taxon>Dikarya</taxon>
        <taxon>Ascomycota</taxon>
        <taxon>Pezizomycotina</taxon>
        <taxon>Eurotiomycetes</taxon>
        <taxon>Eurotiomycetidae</taxon>
        <taxon>Eurotiales</taxon>
        <taxon>Elaphomycetaceae</taxon>
        <taxon>Elaphomyces</taxon>
    </lineage>
</organism>
<dbReference type="EMBL" id="NPHW01004601">
    <property type="protein sequence ID" value="OXV07725.1"/>
    <property type="molecule type" value="Genomic_DNA"/>
</dbReference>
<feature type="chain" id="PRO_5012872949" description="GPI transamidase component Gpi16" evidence="2">
    <location>
        <begin position="23"/>
        <end position="599"/>
    </location>
</feature>
<keyword evidence="4" id="KW-1185">Reference proteome</keyword>
<dbReference type="PANTHER" id="PTHR12959">
    <property type="entry name" value="GPI TRANSAMIDASE COMPONENT PIG-T-RELATED"/>
    <property type="match status" value="1"/>
</dbReference>
<dbReference type="Proteomes" id="UP000243515">
    <property type="component" value="Unassembled WGS sequence"/>
</dbReference>
<protein>
    <recommendedName>
        <fullName evidence="5">GPI transamidase component Gpi16</fullName>
    </recommendedName>
</protein>
<evidence type="ECO:0000313" key="4">
    <source>
        <dbReference type="Proteomes" id="UP000243515"/>
    </source>
</evidence>
<feature type="transmembrane region" description="Helical" evidence="1">
    <location>
        <begin position="538"/>
        <end position="560"/>
    </location>
</feature>
<keyword evidence="1" id="KW-1133">Transmembrane helix</keyword>
<evidence type="ECO:0008006" key="5">
    <source>
        <dbReference type="Google" id="ProtNLM"/>
    </source>
</evidence>
<gene>
    <name evidence="3" type="ORF">Egran_04505</name>
</gene>
<accession>A0A232LU94</accession>
<dbReference type="OrthoDB" id="331263at2759"/>
<feature type="signal peptide" evidence="2">
    <location>
        <begin position="1"/>
        <end position="22"/>
    </location>
</feature>
<reference evidence="3 4" key="1">
    <citation type="journal article" date="2015" name="Environ. Microbiol.">
        <title>Metagenome sequence of Elaphomyces granulatus from sporocarp tissue reveals Ascomycota ectomycorrhizal fingerprints of genome expansion and a Proteobacteria-rich microbiome.</title>
        <authorList>
            <person name="Quandt C.A."/>
            <person name="Kohler A."/>
            <person name="Hesse C.N."/>
            <person name="Sharpton T.J."/>
            <person name="Martin F."/>
            <person name="Spatafora J.W."/>
        </authorList>
    </citation>
    <scope>NUCLEOTIDE SEQUENCE [LARGE SCALE GENOMIC DNA]</scope>
    <source>
        <strain evidence="3 4">OSC145934</strain>
    </source>
</reference>
<dbReference type="PANTHER" id="PTHR12959:SF11">
    <property type="entry name" value="GPI TRANSAMIDASE COMPONENT PIG-T"/>
    <property type="match status" value="1"/>
</dbReference>
<keyword evidence="2" id="KW-0732">Signal</keyword>
<keyword evidence="1" id="KW-0812">Transmembrane</keyword>
<evidence type="ECO:0000313" key="3">
    <source>
        <dbReference type="EMBL" id="OXV07725.1"/>
    </source>
</evidence>
<sequence length="599" mass="66895">MIPLSISICICLLALFSSRTFAASDYHEQLILQPLPSSSLLASFNFRSNASLQSFEQQHFRFFPRSLGQILQHAQTKELHLRFSTGRWDSESWGTRPWNGSKEGATGVELWAWIEAPTDDEAFARWIALTQSLSGLFCASLNFIDSTRTTRPVASFEPAGDHFPSSQLHLLHGTLPGEVVCTENLTPFLKMLPCKGKAGISSLFDGHKLFDASWQSMSIDVRPVCSEGDERCVVEIEQTIDMVLDIDRSKRPRDNSIPRPVPADQLACDPSKTYNSENICYPLEKTAETGWSLTEVFGRGIKGACPLIDNEIPGSMSVCLRVPHERDVFITPGAFESKNPDGFSRCYILLSPDNFDLVLPEQELQLKVPLEQPVLHAERTIIGHGQERGGMQVILRNPSNTSTVDFIYFESLPWFMRPYLHTLQARLAGIDGLQRQVPVSDIIGDIFFRPAIDRERGTQLELVLSVPPASAVTLIYDIEKAILRYTEYPPDANRGFNVAPAVIRLLDKKDNSTTASPVYLRTTSILLPLPTPDFSMPYNVIILTSTVMALAFGSIFNLLVRRFIAADEVALGSHTLKARLFSQLVVLRDRLRGKVVKVE</sequence>
<dbReference type="GO" id="GO:0042765">
    <property type="term" value="C:GPI-anchor transamidase complex"/>
    <property type="evidence" value="ECO:0007669"/>
    <property type="project" value="InterPro"/>
</dbReference>
<dbReference type="Pfam" id="PF04113">
    <property type="entry name" value="Gpi16"/>
    <property type="match status" value="1"/>
</dbReference>
<proteinExistence type="predicted"/>
<dbReference type="AlphaFoldDB" id="A0A232LU94"/>
<keyword evidence="1" id="KW-0472">Membrane</keyword>
<dbReference type="InterPro" id="IPR007245">
    <property type="entry name" value="PIG-T"/>
</dbReference>
<name>A0A232LU94_9EURO</name>
<evidence type="ECO:0000256" key="2">
    <source>
        <dbReference type="SAM" id="SignalP"/>
    </source>
</evidence>
<comment type="caution">
    <text evidence="3">The sequence shown here is derived from an EMBL/GenBank/DDBJ whole genome shotgun (WGS) entry which is preliminary data.</text>
</comment>
<dbReference type="GO" id="GO:0016255">
    <property type="term" value="P:attachment of GPI anchor to protein"/>
    <property type="evidence" value="ECO:0007669"/>
    <property type="project" value="InterPro"/>
</dbReference>
<evidence type="ECO:0000256" key="1">
    <source>
        <dbReference type="SAM" id="Phobius"/>
    </source>
</evidence>